<proteinExistence type="predicted"/>
<reference evidence="2" key="1">
    <citation type="submission" date="2020-09" db="EMBL/GenBank/DDBJ databases">
        <title>A novel bacterium of genus Paenibacillus, isolated from South China Sea.</title>
        <authorList>
            <person name="Huang H."/>
            <person name="Mo K."/>
            <person name="Hu Y."/>
        </authorList>
    </citation>
    <scope>NUCLEOTIDE SEQUENCE</scope>
    <source>
        <strain evidence="2">IB182493</strain>
    </source>
</reference>
<evidence type="ECO:0000256" key="1">
    <source>
        <dbReference type="SAM" id="MobiDB-lite"/>
    </source>
</evidence>
<organism evidence="2 3">
    <name type="scientific">Paenibacillus arenilitoris</name>
    <dbReference type="NCBI Taxonomy" id="2772299"/>
    <lineage>
        <taxon>Bacteria</taxon>
        <taxon>Bacillati</taxon>
        <taxon>Bacillota</taxon>
        <taxon>Bacilli</taxon>
        <taxon>Bacillales</taxon>
        <taxon>Paenibacillaceae</taxon>
        <taxon>Paenibacillus</taxon>
    </lineage>
</organism>
<gene>
    <name evidence="2" type="ORF">IDH41_06300</name>
</gene>
<sequence>MLSYEQKLAVIASFPELRRKDVSLGRTNFHYEESLHEKKTVVQHLHPNGNGYVFAGLIPGAQTDEKGMVNIRDYGEEELRSLVAESILSLSTAPEEKPVSGKSKKRKPPLEEKWTGPNGDVLTLLFEEDLWYLYAGLNLESAFETYEEAEQYLEEEQFTRA</sequence>
<dbReference type="Proteomes" id="UP000632125">
    <property type="component" value="Unassembled WGS sequence"/>
</dbReference>
<dbReference type="RefSeq" id="WP_190859295.1">
    <property type="nucleotide sequence ID" value="NZ_JACXIY010000008.1"/>
</dbReference>
<dbReference type="EMBL" id="JACXIY010000008">
    <property type="protein sequence ID" value="MBD2868178.1"/>
    <property type="molecule type" value="Genomic_DNA"/>
</dbReference>
<protein>
    <submittedName>
        <fullName evidence="2">Uncharacterized protein</fullName>
    </submittedName>
</protein>
<feature type="region of interest" description="Disordered" evidence="1">
    <location>
        <begin position="91"/>
        <end position="113"/>
    </location>
</feature>
<evidence type="ECO:0000313" key="2">
    <source>
        <dbReference type="EMBL" id="MBD2868178.1"/>
    </source>
</evidence>
<accession>A0A927CKD0</accession>
<evidence type="ECO:0000313" key="3">
    <source>
        <dbReference type="Proteomes" id="UP000632125"/>
    </source>
</evidence>
<dbReference type="AlphaFoldDB" id="A0A927CKD0"/>
<name>A0A927CKD0_9BACL</name>
<keyword evidence="3" id="KW-1185">Reference proteome</keyword>
<comment type="caution">
    <text evidence="2">The sequence shown here is derived from an EMBL/GenBank/DDBJ whole genome shotgun (WGS) entry which is preliminary data.</text>
</comment>